<accession>A0A7W1WUQ5</accession>
<dbReference type="InterPro" id="IPR002178">
    <property type="entry name" value="PTS_EIIA_type-2_dom"/>
</dbReference>
<reference evidence="2 3" key="1">
    <citation type="submission" date="2020-07" db="EMBL/GenBank/DDBJ databases">
        <authorList>
            <person name="Feng H."/>
        </authorList>
    </citation>
    <scope>NUCLEOTIDE SEQUENCE [LARGE SCALE GENOMIC DNA]</scope>
    <source>
        <strain evidence="3">s-10</strain>
    </source>
</reference>
<dbReference type="Pfam" id="PF00359">
    <property type="entry name" value="PTS_EIIA_2"/>
    <property type="match status" value="1"/>
</dbReference>
<feature type="domain" description="PTS EIIA type-2" evidence="1">
    <location>
        <begin position="5"/>
        <end position="152"/>
    </location>
</feature>
<keyword evidence="2" id="KW-0813">Transport</keyword>
<dbReference type="PANTHER" id="PTHR47738">
    <property type="entry name" value="PTS SYSTEM FRUCTOSE-LIKE EIIA COMPONENT-RELATED"/>
    <property type="match status" value="1"/>
</dbReference>
<dbReference type="PROSITE" id="PS51094">
    <property type="entry name" value="PTS_EIIA_TYPE_2"/>
    <property type="match status" value="1"/>
</dbReference>
<comment type="caution">
    <text evidence="2">The sequence shown here is derived from an EMBL/GenBank/DDBJ whole genome shotgun (WGS) entry which is preliminary data.</text>
</comment>
<protein>
    <submittedName>
        <fullName evidence="2">PTS sugar transporter subunit IIA</fullName>
    </submittedName>
</protein>
<keyword evidence="3" id="KW-1185">Reference proteome</keyword>
<keyword evidence="2" id="KW-0762">Sugar transport</keyword>
<dbReference type="InterPro" id="IPR016152">
    <property type="entry name" value="PTrfase/Anion_transptr"/>
</dbReference>
<dbReference type="EMBL" id="JACEIQ010000031">
    <property type="protein sequence ID" value="MBA4496357.1"/>
    <property type="molecule type" value="Genomic_DNA"/>
</dbReference>
<dbReference type="CDD" id="cd00211">
    <property type="entry name" value="PTS_IIA_fru"/>
    <property type="match status" value="1"/>
</dbReference>
<dbReference type="Gene3D" id="3.40.930.10">
    <property type="entry name" value="Mannitol-specific EII, Chain A"/>
    <property type="match status" value="1"/>
</dbReference>
<proteinExistence type="predicted"/>
<dbReference type="AlphaFoldDB" id="A0A7W1WUQ5"/>
<organism evidence="2 3">
    <name type="scientific">Paenactinomyces guangxiensis</name>
    <dbReference type="NCBI Taxonomy" id="1490290"/>
    <lineage>
        <taxon>Bacteria</taxon>
        <taxon>Bacillati</taxon>
        <taxon>Bacillota</taxon>
        <taxon>Bacilli</taxon>
        <taxon>Bacillales</taxon>
        <taxon>Thermoactinomycetaceae</taxon>
        <taxon>Paenactinomyces</taxon>
    </lineage>
</organism>
<dbReference type="SUPFAM" id="SSF55804">
    <property type="entry name" value="Phoshotransferase/anion transport protein"/>
    <property type="match status" value="1"/>
</dbReference>
<gene>
    <name evidence="2" type="ORF">H1191_19005</name>
</gene>
<dbReference type="RefSeq" id="WP_181754707.1">
    <property type="nucleotide sequence ID" value="NZ_JACEIQ010000031.1"/>
</dbReference>
<name>A0A7W1WUQ5_9BACL</name>
<evidence type="ECO:0000313" key="2">
    <source>
        <dbReference type="EMBL" id="MBA4496357.1"/>
    </source>
</evidence>
<dbReference type="Proteomes" id="UP000535491">
    <property type="component" value="Unassembled WGS sequence"/>
</dbReference>
<evidence type="ECO:0000259" key="1">
    <source>
        <dbReference type="PROSITE" id="PS51094"/>
    </source>
</evidence>
<dbReference type="InterPro" id="IPR051541">
    <property type="entry name" value="PTS_SugarTrans_NitroReg"/>
</dbReference>
<dbReference type="PANTHER" id="PTHR47738:SF3">
    <property type="entry name" value="PHOSPHOTRANSFERASE SYSTEM MANNITOL_FRUCTOSE-SPECIFIC IIA DOMAIN CONTAINING PROTEIN"/>
    <property type="match status" value="1"/>
</dbReference>
<evidence type="ECO:0000313" key="3">
    <source>
        <dbReference type="Proteomes" id="UP000535491"/>
    </source>
</evidence>
<sequence length="153" mass="17090">MPNKTIIEEDLILLGFSAKNKEELLTALSQRLLEKGYVVPDYTDAVLAREKQYPTGLQIGPIGVAIPHTDSKYVKQTKIAVCVPDQPVTFELMGEDSGTVDADMVFLLAINNSEDHLKFLQQLMAVFQNQPLLSQLKETKDKQNFVKVLGENL</sequence>